<evidence type="ECO:0000256" key="1">
    <source>
        <dbReference type="SAM" id="SignalP"/>
    </source>
</evidence>
<dbReference type="RefSeq" id="WP_386730002.1">
    <property type="nucleotide sequence ID" value="NZ_JBHSTP010000002.1"/>
</dbReference>
<dbReference type="Gene3D" id="2.60.40.230">
    <property type="entry name" value="Neocarzinostatin-like"/>
    <property type="match status" value="1"/>
</dbReference>
<proteinExistence type="predicted"/>
<dbReference type="Proteomes" id="UP001596306">
    <property type="component" value="Unassembled WGS sequence"/>
</dbReference>
<feature type="signal peptide" evidence="1">
    <location>
        <begin position="1"/>
        <end position="38"/>
    </location>
</feature>
<evidence type="ECO:0000313" key="2">
    <source>
        <dbReference type="EMBL" id="MFC6356081.1"/>
    </source>
</evidence>
<keyword evidence="1" id="KW-0732">Signal</keyword>
<protein>
    <submittedName>
        <fullName evidence="2">Uncharacterized protein</fullName>
    </submittedName>
</protein>
<evidence type="ECO:0000313" key="3">
    <source>
        <dbReference type="Proteomes" id="UP001596306"/>
    </source>
</evidence>
<gene>
    <name evidence="2" type="ORF">ACFQB0_08180</name>
</gene>
<reference evidence="3" key="1">
    <citation type="journal article" date="2019" name="Int. J. Syst. Evol. Microbiol.">
        <title>The Global Catalogue of Microorganisms (GCM) 10K type strain sequencing project: providing services to taxonomists for standard genome sequencing and annotation.</title>
        <authorList>
            <consortium name="The Broad Institute Genomics Platform"/>
            <consortium name="The Broad Institute Genome Sequencing Center for Infectious Disease"/>
            <person name="Wu L."/>
            <person name="Ma J."/>
        </authorList>
    </citation>
    <scope>NUCLEOTIDE SEQUENCE [LARGE SCALE GENOMIC DNA]</scope>
    <source>
        <strain evidence="3">CCUG 43304</strain>
    </source>
</reference>
<name>A0ABW1VDS0_9MICO</name>
<feature type="chain" id="PRO_5046635814" evidence="1">
    <location>
        <begin position="39"/>
        <end position="154"/>
    </location>
</feature>
<comment type="caution">
    <text evidence="2">The sequence shown here is derived from an EMBL/GenBank/DDBJ whole genome shotgun (WGS) entry which is preliminary data.</text>
</comment>
<keyword evidence="3" id="KW-1185">Reference proteome</keyword>
<organism evidence="2 3">
    <name type="scientific">Luethyella okanaganae</name>
    <dbReference type="NCBI Taxonomy" id="69372"/>
    <lineage>
        <taxon>Bacteria</taxon>
        <taxon>Bacillati</taxon>
        <taxon>Actinomycetota</taxon>
        <taxon>Actinomycetes</taxon>
        <taxon>Micrococcales</taxon>
        <taxon>Microbacteriaceae</taxon>
        <taxon>Luethyella</taxon>
    </lineage>
</organism>
<accession>A0ABW1VDS0</accession>
<dbReference type="EMBL" id="JBHSTP010000002">
    <property type="protein sequence ID" value="MFC6356081.1"/>
    <property type="molecule type" value="Genomic_DNA"/>
</dbReference>
<sequence>MTDQTRRKRTMTRCLAGAVAGLLAAVALVVATATPASAISSVSVTPNSGSAQFSTTITVNDTEVGHTYRVGLCSRTSFSGVPACAYLGITFTGTGGPVTHPITLTETFTNTHYGVGFPCQPLTHYCDGNLCEIAVTDNDSSSTYWTYKTAITFT</sequence>